<protein>
    <submittedName>
        <fullName evidence="3">YggT family protein</fullName>
    </submittedName>
</protein>
<feature type="transmembrane region" description="Helical" evidence="2">
    <location>
        <begin position="7"/>
        <end position="32"/>
    </location>
</feature>
<dbReference type="OrthoDB" id="47652at2"/>
<dbReference type="RefSeq" id="WP_139448533.1">
    <property type="nucleotide sequence ID" value="NZ_VDMB01000010.1"/>
</dbReference>
<dbReference type="Proteomes" id="UP000321899">
    <property type="component" value="Unassembled WGS sequence"/>
</dbReference>
<organism evidence="3 4">
    <name type="scientific">Desulfobotulus mexicanus</name>
    <dbReference type="NCBI Taxonomy" id="2586642"/>
    <lineage>
        <taxon>Bacteria</taxon>
        <taxon>Pseudomonadati</taxon>
        <taxon>Thermodesulfobacteriota</taxon>
        <taxon>Desulfobacteria</taxon>
        <taxon>Desulfobacterales</taxon>
        <taxon>Desulfobacteraceae</taxon>
        <taxon>Desulfobotulus</taxon>
    </lineage>
</organism>
<evidence type="ECO:0000256" key="1">
    <source>
        <dbReference type="ARBA" id="ARBA00010894"/>
    </source>
</evidence>
<reference evidence="3 4" key="1">
    <citation type="submission" date="2019-06" db="EMBL/GenBank/DDBJ databases">
        <title>Desulfobotulus mexicanus sp. nov., a novel sulfate-reducing bacterium isolated from the sediment of an alkaline crater lake in Mexico.</title>
        <authorList>
            <person name="Hirschler-Rea A."/>
        </authorList>
    </citation>
    <scope>NUCLEOTIDE SEQUENCE [LARGE SCALE GENOMIC DNA]</scope>
    <source>
        <strain evidence="3 4">PAR22N</strain>
    </source>
</reference>
<comment type="caution">
    <text evidence="3">The sequence shown here is derived from an EMBL/GenBank/DDBJ whole genome shotgun (WGS) entry which is preliminary data.</text>
</comment>
<keyword evidence="4" id="KW-1185">Reference proteome</keyword>
<comment type="similarity">
    <text evidence="1">Belongs to the YggT family.</text>
</comment>
<keyword evidence="2" id="KW-0472">Membrane</keyword>
<name>A0A5S5MFN4_9BACT</name>
<evidence type="ECO:0000256" key="2">
    <source>
        <dbReference type="SAM" id="Phobius"/>
    </source>
</evidence>
<keyword evidence="2" id="KW-0812">Transmembrane</keyword>
<feature type="transmembrane region" description="Helical" evidence="2">
    <location>
        <begin position="71"/>
        <end position="92"/>
    </location>
</feature>
<dbReference type="AlphaFoldDB" id="A0A5S5MFN4"/>
<dbReference type="GO" id="GO:0016020">
    <property type="term" value="C:membrane"/>
    <property type="evidence" value="ECO:0007669"/>
    <property type="project" value="InterPro"/>
</dbReference>
<proteinExistence type="inferred from homology"/>
<dbReference type="InterPro" id="IPR003425">
    <property type="entry name" value="CCB3/YggT"/>
</dbReference>
<gene>
    <name evidence="3" type="ORF">FIM25_09240</name>
</gene>
<dbReference type="Pfam" id="PF02325">
    <property type="entry name" value="CCB3_YggT"/>
    <property type="match status" value="1"/>
</dbReference>
<sequence>MFLLGNFFMALAKITEMVLTIYVWILIARALLSWVNPDPYNPIVRFLHQVTDPVMDRVRRWIPLQFGGIDFSPIIIILGIVFLQQMLVSTLYRMAMMMGG</sequence>
<evidence type="ECO:0000313" key="3">
    <source>
        <dbReference type="EMBL" id="TYT74546.1"/>
    </source>
</evidence>
<accession>A0A5S5MFN4</accession>
<keyword evidence="2" id="KW-1133">Transmembrane helix</keyword>
<dbReference type="PANTHER" id="PTHR33219">
    <property type="entry name" value="YLMG HOMOLOG PROTEIN 2, CHLOROPLASTIC"/>
    <property type="match status" value="1"/>
</dbReference>
<dbReference type="PANTHER" id="PTHR33219:SF14">
    <property type="entry name" value="PROTEIN COFACTOR ASSEMBLY OF COMPLEX C SUBUNIT B CCB3, CHLOROPLASTIC-RELATED"/>
    <property type="match status" value="1"/>
</dbReference>
<evidence type="ECO:0000313" key="4">
    <source>
        <dbReference type="Proteomes" id="UP000321899"/>
    </source>
</evidence>
<dbReference type="EMBL" id="VDMB01000010">
    <property type="protein sequence ID" value="TYT74546.1"/>
    <property type="molecule type" value="Genomic_DNA"/>
</dbReference>